<sequence length="651" mass="70232">MILLAGLAVSAAAAGGAGTLQVRPATEDWEGARMRVGADETWRAWLKQESQRIETWMARERDRGSAEAGWIHEFQDEATGAFRSAPPDSDCEASRSGPQRAGCIALLRHRNMGMLHAAARLAVLTRSRPIAEWASAQLDMYARLSARTARAGAGGLFRQGLDVANVMPLLADAVRLLRPMSSGSRAAGWCDNLLLPAARKLMASQREVHNIAVWYSSAAAIAAMECSDEDLLKQTLNGPASLPALLDAGTSPDGYWLELSLGYQNYVVQAVHETLLAASLRGRFEDWQALHRPMLSLLASPLRVGFRGGDGPTINDSNRHPQIPDLGLLHRVRRTVPTAQGADAANREQDWESLLDPPGQAPLLRVRGDDGAHDIAGLKSLLLRDQHWEAILRAGQGARFHAHQDILSFELKHGDTWVFRHSPTPAYGSSLHRDYYKRAPAHNVPLVDSQGISNWFARPTATDAADSAVAATIRSFQRGVEVQRQLRTRERVFTDRLQFRAGPGAAHVFGAIYHTDCALAATPATPAASGPDPLPEAAGFGALQPQASWRSDGTWTARLTCGARSFVLRMAGSGPFTLSQLSAPALGPARRRTALLVGMEARGPGWVELQLETLPASTAGKPSSTMSSLTPARSLPARHPLLRSSHGGPET</sequence>
<evidence type="ECO:0000256" key="2">
    <source>
        <dbReference type="ARBA" id="ARBA00022729"/>
    </source>
</evidence>
<protein>
    <recommendedName>
        <fullName evidence="6">Heparinase II/III-like C-terminal domain-containing protein</fullName>
    </recommendedName>
</protein>
<keyword evidence="8" id="KW-1185">Reference proteome</keyword>
<dbReference type="Gene3D" id="1.50.10.100">
    <property type="entry name" value="Chondroitin AC/alginate lyase"/>
    <property type="match status" value="1"/>
</dbReference>
<evidence type="ECO:0000256" key="1">
    <source>
        <dbReference type="ARBA" id="ARBA00004418"/>
    </source>
</evidence>
<evidence type="ECO:0000313" key="8">
    <source>
        <dbReference type="Proteomes" id="UP000887222"/>
    </source>
</evidence>
<name>A0ABQ4Q729_9BURK</name>
<feature type="compositionally biased region" description="Polar residues" evidence="5">
    <location>
        <begin position="620"/>
        <end position="631"/>
    </location>
</feature>
<reference evidence="7 8" key="1">
    <citation type="journal article" date="2022" name="Int. J. Syst. Evol. Microbiol.">
        <title>Noviherbaspirillum aridicola sp. nov., isolated from an arid soil in Pakistan.</title>
        <authorList>
            <person name="Khan I.U."/>
            <person name="Saqib M."/>
            <person name="Amin A."/>
            <person name="Hussain F."/>
            <person name="Li L."/>
            <person name="Liu Y.H."/>
            <person name="Fang B.Z."/>
            <person name="Ahmed I."/>
            <person name="Li W.J."/>
        </authorList>
    </citation>
    <scope>NUCLEOTIDE SEQUENCE [LARGE SCALE GENOMIC DNA]</scope>
    <source>
        <strain evidence="7 8">NCCP-691</strain>
    </source>
</reference>
<keyword evidence="2" id="KW-0732">Signal</keyword>
<organism evidence="7 8">
    <name type="scientific">Noviherbaspirillum aridicola</name>
    <dbReference type="NCBI Taxonomy" id="2849687"/>
    <lineage>
        <taxon>Bacteria</taxon>
        <taxon>Pseudomonadati</taxon>
        <taxon>Pseudomonadota</taxon>
        <taxon>Betaproteobacteria</taxon>
        <taxon>Burkholderiales</taxon>
        <taxon>Oxalobacteraceae</taxon>
        <taxon>Noviherbaspirillum</taxon>
    </lineage>
</organism>
<comment type="subcellular location">
    <subcellularLocation>
        <location evidence="1">Periplasm</location>
    </subcellularLocation>
</comment>
<dbReference type="InterPro" id="IPR008929">
    <property type="entry name" value="Chondroitin_lyas"/>
</dbReference>
<dbReference type="PANTHER" id="PTHR39210:SF1">
    <property type="entry name" value="HEPARIN-SULFATE LYASE"/>
    <property type="match status" value="1"/>
</dbReference>
<keyword evidence="3" id="KW-0574">Periplasm</keyword>
<evidence type="ECO:0000256" key="5">
    <source>
        <dbReference type="SAM" id="MobiDB-lite"/>
    </source>
</evidence>
<dbReference type="EMBL" id="BPMK01000012">
    <property type="protein sequence ID" value="GIZ52854.1"/>
    <property type="molecule type" value="Genomic_DNA"/>
</dbReference>
<dbReference type="RefSeq" id="WP_220809272.1">
    <property type="nucleotide sequence ID" value="NZ_BPMK01000012.1"/>
</dbReference>
<proteinExistence type="predicted"/>
<evidence type="ECO:0000313" key="7">
    <source>
        <dbReference type="EMBL" id="GIZ52854.1"/>
    </source>
</evidence>
<accession>A0ABQ4Q729</accession>
<dbReference type="PANTHER" id="PTHR39210">
    <property type="entry name" value="HEPARIN-SULFATE LYASE"/>
    <property type="match status" value="1"/>
</dbReference>
<dbReference type="Gene3D" id="2.70.98.70">
    <property type="match status" value="1"/>
</dbReference>
<dbReference type="Pfam" id="PF07940">
    <property type="entry name" value="Hepar_II_III_C"/>
    <property type="match status" value="1"/>
</dbReference>
<keyword evidence="4" id="KW-0456">Lyase</keyword>
<dbReference type="InterPro" id="IPR012480">
    <property type="entry name" value="Hepar_II_III_C"/>
</dbReference>
<gene>
    <name evidence="7" type="ORF">NCCP691_28680</name>
</gene>
<evidence type="ECO:0000256" key="4">
    <source>
        <dbReference type="ARBA" id="ARBA00023239"/>
    </source>
</evidence>
<evidence type="ECO:0000256" key="3">
    <source>
        <dbReference type="ARBA" id="ARBA00022764"/>
    </source>
</evidence>
<feature type="domain" description="Heparinase II/III-like C-terminal" evidence="6">
    <location>
        <begin position="383"/>
        <end position="472"/>
    </location>
</feature>
<comment type="caution">
    <text evidence="7">The sequence shown here is derived from an EMBL/GenBank/DDBJ whole genome shotgun (WGS) entry which is preliminary data.</text>
</comment>
<feature type="region of interest" description="Disordered" evidence="5">
    <location>
        <begin position="617"/>
        <end position="651"/>
    </location>
</feature>
<dbReference type="Proteomes" id="UP000887222">
    <property type="component" value="Unassembled WGS sequence"/>
</dbReference>
<evidence type="ECO:0000259" key="6">
    <source>
        <dbReference type="Pfam" id="PF07940"/>
    </source>
</evidence>
<dbReference type="SUPFAM" id="SSF48230">
    <property type="entry name" value="Chondroitin AC/alginate lyase"/>
    <property type="match status" value="1"/>
</dbReference>